<comment type="caution">
    <text evidence="2">The sequence shown here is derived from an EMBL/GenBank/DDBJ whole genome shotgun (WGS) entry which is preliminary data.</text>
</comment>
<feature type="compositionally biased region" description="Acidic residues" evidence="1">
    <location>
        <begin position="186"/>
        <end position="210"/>
    </location>
</feature>
<dbReference type="Gene3D" id="1.25.40.10">
    <property type="entry name" value="Tetratricopeptide repeat domain"/>
    <property type="match status" value="1"/>
</dbReference>
<proteinExistence type="predicted"/>
<dbReference type="Proteomes" id="UP000316609">
    <property type="component" value="Unassembled WGS sequence"/>
</dbReference>
<sequence>MSRELDPITQEEIALALEHMSERVARDRRRMLDPIVRASLRRLLVALERHIPGLDPPRDASSAHLLASSAAAALVHNREREALARSLRGLSFAPHSPELHYLAATACLELGAVREALCLLAHTLWIHPGHPHARRDLETLTACRGVWEPWAGASVEEPEFDAGGPSRFELVTEEWEEPPEFWASDDAGDDETPGDESLTDEGDAWPDDPAGEGHRAA</sequence>
<gene>
    <name evidence="2" type="ORF">E6K78_08170</name>
</gene>
<dbReference type="AlphaFoldDB" id="A0A538TND9"/>
<name>A0A538TND9_UNCEI</name>
<reference evidence="2 3" key="1">
    <citation type="journal article" date="2019" name="Nat. Microbiol.">
        <title>Mediterranean grassland soil C-N compound turnover is dependent on rainfall and depth, and is mediated by genomically divergent microorganisms.</title>
        <authorList>
            <person name="Diamond S."/>
            <person name="Andeer P.F."/>
            <person name="Li Z."/>
            <person name="Crits-Christoph A."/>
            <person name="Burstein D."/>
            <person name="Anantharaman K."/>
            <person name="Lane K.R."/>
            <person name="Thomas B.C."/>
            <person name="Pan C."/>
            <person name="Northen T.R."/>
            <person name="Banfield J.F."/>
        </authorList>
    </citation>
    <scope>NUCLEOTIDE SEQUENCE [LARGE SCALE GENOMIC DNA]</scope>
    <source>
        <strain evidence="2">WS_8</strain>
    </source>
</reference>
<accession>A0A538TND9</accession>
<organism evidence="2 3">
    <name type="scientific">Eiseniibacteriota bacterium</name>
    <dbReference type="NCBI Taxonomy" id="2212470"/>
    <lineage>
        <taxon>Bacteria</taxon>
        <taxon>Candidatus Eiseniibacteriota</taxon>
    </lineage>
</organism>
<dbReference type="EMBL" id="VBOY01000074">
    <property type="protein sequence ID" value="TMQ65136.1"/>
    <property type="molecule type" value="Genomic_DNA"/>
</dbReference>
<dbReference type="SUPFAM" id="SSF48452">
    <property type="entry name" value="TPR-like"/>
    <property type="match status" value="1"/>
</dbReference>
<evidence type="ECO:0008006" key="4">
    <source>
        <dbReference type="Google" id="ProtNLM"/>
    </source>
</evidence>
<evidence type="ECO:0000256" key="1">
    <source>
        <dbReference type="SAM" id="MobiDB-lite"/>
    </source>
</evidence>
<dbReference type="InterPro" id="IPR011990">
    <property type="entry name" value="TPR-like_helical_dom_sf"/>
</dbReference>
<evidence type="ECO:0000313" key="3">
    <source>
        <dbReference type="Proteomes" id="UP000316609"/>
    </source>
</evidence>
<protein>
    <recommendedName>
        <fullName evidence="4">Tetratricopeptide repeat protein</fullName>
    </recommendedName>
</protein>
<feature type="region of interest" description="Disordered" evidence="1">
    <location>
        <begin position="172"/>
        <end position="217"/>
    </location>
</feature>
<evidence type="ECO:0000313" key="2">
    <source>
        <dbReference type="EMBL" id="TMQ65136.1"/>
    </source>
</evidence>